<organism evidence="1 2">
    <name type="scientific">Profundibacterium mesophilum KAUST100406-0324</name>
    <dbReference type="NCBI Taxonomy" id="1037889"/>
    <lineage>
        <taxon>Bacteria</taxon>
        <taxon>Pseudomonadati</taxon>
        <taxon>Pseudomonadota</taxon>
        <taxon>Alphaproteobacteria</taxon>
        <taxon>Rhodobacterales</taxon>
        <taxon>Roseobacteraceae</taxon>
        <taxon>Profundibacterium</taxon>
    </lineage>
</organism>
<dbReference type="AlphaFoldDB" id="A0A921NY04"/>
<name>A0A921NY04_9RHOB</name>
<sequence>MEVGLAIAIGAPQPVAELLAQAAPAYAITASGGTVTRIEEQSDHLSFRLTGHPVAQYDGDYLVAKAALAEGWPVFLRAPVSRGTGPDHVVDAGLVIAPSDDPPEITRQWFVGTDTVARASGSTYTLPPEDDGLELRYVEIAANVAGTEERSIVAQQEVVAAVQPAVTLAAGTFLKKVWPFSTSTNLLYHANISLPTLPTSNASFIDLFNGDMRVIYKTDGSVSVQRLAREGGNIHNISVVPPGALSAGDRVGILLEIDTGTANAARAAYKRNDAPWVMSFDGAIP</sequence>
<proteinExistence type="predicted"/>
<accession>A0A921NY04</accession>
<gene>
    <name evidence="1" type="ORF">PMES_00244</name>
</gene>
<feature type="non-terminal residue" evidence="1">
    <location>
        <position position="285"/>
    </location>
</feature>
<dbReference type="Proteomes" id="UP000698242">
    <property type="component" value="Unassembled WGS sequence"/>
</dbReference>
<reference evidence="1" key="1">
    <citation type="submission" date="2013-03" db="EMBL/GenBank/DDBJ databases">
        <title>Genome Sequence of the Profundibacterium mesophilum strain KAUST100406-0324T from Red Sea, a novel genus in the family Rhodobacteraceae.</title>
        <authorList>
            <person name="Essack M."/>
            <person name="Alam I."/>
            <person name="Lafi F."/>
            <person name="Alawi W."/>
            <person name="Kamanu F."/>
            <person name="Al-Suwailem A."/>
            <person name="Lee O.O."/>
            <person name="Xu Y."/>
            <person name="Bajic V."/>
            <person name="Qian P.-Y."/>
            <person name="Archer J."/>
        </authorList>
    </citation>
    <scope>NUCLEOTIDE SEQUENCE</scope>
    <source>
        <strain evidence="1">KAUST100406-0324</strain>
    </source>
</reference>
<protein>
    <submittedName>
        <fullName evidence="1">Uncharacterized protein</fullName>
    </submittedName>
</protein>
<evidence type="ECO:0000313" key="2">
    <source>
        <dbReference type="Proteomes" id="UP000698242"/>
    </source>
</evidence>
<evidence type="ECO:0000313" key="1">
    <source>
        <dbReference type="EMBL" id="KAF0677455.1"/>
    </source>
</evidence>
<dbReference type="RefSeq" id="WP_159963708.1">
    <property type="nucleotide sequence ID" value="NZ_APKE01000003.1"/>
</dbReference>
<keyword evidence="2" id="KW-1185">Reference proteome</keyword>
<dbReference type="EMBL" id="APKE01000003">
    <property type="protein sequence ID" value="KAF0677455.1"/>
    <property type="molecule type" value="Genomic_DNA"/>
</dbReference>
<comment type="caution">
    <text evidence="1">The sequence shown here is derived from an EMBL/GenBank/DDBJ whole genome shotgun (WGS) entry which is preliminary data.</text>
</comment>